<dbReference type="SUPFAM" id="SSF54403">
    <property type="entry name" value="Cystatin/monellin"/>
    <property type="match status" value="2"/>
</dbReference>
<protein>
    <submittedName>
        <fullName evidence="3">DUF5590 domain-containing protein</fullName>
    </submittedName>
</protein>
<reference evidence="3 4" key="1">
    <citation type="submission" date="2020-08" db="EMBL/GenBank/DDBJ databases">
        <title>Cohnella phylogeny.</title>
        <authorList>
            <person name="Dunlap C."/>
        </authorList>
    </citation>
    <scope>NUCLEOTIDE SEQUENCE [LARGE SCALE GENOMIC DNA]</scope>
    <source>
        <strain evidence="3 4">DSM 25239</strain>
    </source>
</reference>
<keyword evidence="1" id="KW-1133">Transmembrane helix</keyword>
<dbReference type="InterPro" id="IPR046350">
    <property type="entry name" value="Cystatin_sf"/>
</dbReference>
<dbReference type="Proteomes" id="UP000553776">
    <property type="component" value="Unassembled WGS sequence"/>
</dbReference>
<dbReference type="AlphaFoldDB" id="A0A841TTK1"/>
<keyword evidence="1" id="KW-0472">Membrane</keyword>
<sequence>MSLSRSENRKRAPLMTPGRWILLIAGFLLFAAVSFALYVRSADADYRNEEIHAIKRAKQEAGLKSASEAYKHVWEETVWVVIGKDAEGVKWFVWEKQDGIVKEREDAGESKDEIADRFRVEHPGNKIVRLMPGWFQGRPAWEIRYVADPSNGRQAIDFYSFQDGSKLKTYDLPGK</sequence>
<evidence type="ECO:0000259" key="2">
    <source>
        <dbReference type="Pfam" id="PF17881"/>
    </source>
</evidence>
<evidence type="ECO:0000256" key="1">
    <source>
        <dbReference type="SAM" id="Phobius"/>
    </source>
</evidence>
<dbReference type="InterPro" id="IPR041401">
    <property type="entry name" value="TseB-like_dom"/>
</dbReference>
<feature type="domain" description="Cell wall elongation regulator TseB-like" evidence="2">
    <location>
        <begin position="52"/>
        <end position="94"/>
    </location>
</feature>
<gene>
    <name evidence="3" type="ORF">H7B90_02250</name>
</gene>
<dbReference type="EMBL" id="JACJVR010000005">
    <property type="protein sequence ID" value="MBB6690212.1"/>
    <property type="molecule type" value="Genomic_DNA"/>
</dbReference>
<keyword evidence="4" id="KW-1185">Reference proteome</keyword>
<proteinExistence type="predicted"/>
<feature type="transmembrane region" description="Helical" evidence="1">
    <location>
        <begin position="20"/>
        <end position="39"/>
    </location>
</feature>
<dbReference type="Pfam" id="PF17881">
    <property type="entry name" value="TseB"/>
    <property type="match status" value="1"/>
</dbReference>
<organism evidence="3 4">
    <name type="scientific">Cohnella xylanilytica</name>
    <dbReference type="NCBI Taxonomy" id="557555"/>
    <lineage>
        <taxon>Bacteria</taxon>
        <taxon>Bacillati</taxon>
        <taxon>Bacillota</taxon>
        <taxon>Bacilli</taxon>
        <taxon>Bacillales</taxon>
        <taxon>Paenibacillaceae</taxon>
        <taxon>Cohnella</taxon>
    </lineage>
</organism>
<comment type="caution">
    <text evidence="3">The sequence shown here is derived from an EMBL/GenBank/DDBJ whole genome shotgun (WGS) entry which is preliminary data.</text>
</comment>
<name>A0A841TTK1_9BACL</name>
<evidence type="ECO:0000313" key="3">
    <source>
        <dbReference type="EMBL" id="MBB6690212.1"/>
    </source>
</evidence>
<evidence type="ECO:0000313" key="4">
    <source>
        <dbReference type="Proteomes" id="UP000553776"/>
    </source>
</evidence>
<accession>A0A841TTK1</accession>
<keyword evidence="1" id="KW-0812">Transmembrane</keyword>
<dbReference type="RefSeq" id="WP_185134239.1">
    <property type="nucleotide sequence ID" value="NZ_BORM01000005.1"/>
</dbReference>
<dbReference type="Gene3D" id="3.10.450.40">
    <property type="match status" value="2"/>
</dbReference>